<feature type="compositionally biased region" description="Polar residues" evidence="1">
    <location>
        <begin position="306"/>
        <end position="328"/>
    </location>
</feature>
<dbReference type="RefSeq" id="XP_017989965.1">
    <property type="nucleotide sequence ID" value="XM_018134476.1"/>
</dbReference>
<dbReference type="SUPFAM" id="SSF81383">
    <property type="entry name" value="F-box domain"/>
    <property type="match status" value="1"/>
</dbReference>
<dbReference type="InterPro" id="IPR001810">
    <property type="entry name" value="F-box_dom"/>
</dbReference>
<reference evidence="3 4" key="1">
    <citation type="submission" date="2016-01" db="EMBL/GenBank/DDBJ databases">
        <title>Genome sequence of the yeast Holleya sinecauda.</title>
        <authorList>
            <person name="Dietrich F.S."/>
        </authorList>
    </citation>
    <scope>NUCLEOTIDE SEQUENCE [LARGE SCALE GENOMIC DNA]</scope>
    <source>
        <strain evidence="3 4">ATCC 58844</strain>
    </source>
</reference>
<keyword evidence="4" id="KW-1185">Reference proteome</keyword>
<dbReference type="PROSITE" id="PS50181">
    <property type="entry name" value="FBOX"/>
    <property type="match status" value="1"/>
</dbReference>
<protein>
    <submittedName>
        <fullName evidence="3">HHR200Wp</fullName>
    </submittedName>
</protein>
<dbReference type="Gene3D" id="1.20.1280.50">
    <property type="match status" value="1"/>
</dbReference>
<gene>
    <name evidence="3" type="ORF">AW171_hschr85040</name>
</gene>
<dbReference type="GeneID" id="28726346"/>
<organism evidence="3 4">
    <name type="scientific">Eremothecium sinecaudum</name>
    <dbReference type="NCBI Taxonomy" id="45286"/>
    <lineage>
        <taxon>Eukaryota</taxon>
        <taxon>Fungi</taxon>
        <taxon>Dikarya</taxon>
        <taxon>Ascomycota</taxon>
        <taxon>Saccharomycotina</taxon>
        <taxon>Saccharomycetes</taxon>
        <taxon>Saccharomycetales</taxon>
        <taxon>Saccharomycetaceae</taxon>
        <taxon>Eremothecium</taxon>
    </lineage>
</organism>
<dbReference type="OrthoDB" id="3219396at2759"/>
<feature type="compositionally biased region" description="Acidic residues" evidence="1">
    <location>
        <begin position="281"/>
        <end position="300"/>
    </location>
</feature>
<feature type="domain" description="F-box" evidence="2">
    <location>
        <begin position="4"/>
        <end position="50"/>
    </location>
</feature>
<dbReference type="InterPro" id="IPR036047">
    <property type="entry name" value="F-box-like_dom_sf"/>
</dbReference>
<evidence type="ECO:0000256" key="1">
    <source>
        <dbReference type="SAM" id="MobiDB-lite"/>
    </source>
</evidence>
<dbReference type="SMART" id="SM00256">
    <property type="entry name" value="FBOX"/>
    <property type="match status" value="1"/>
</dbReference>
<dbReference type="CDD" id="cd09917">
    <property type="entry name" value="F-box_SF"/>
    <property type="match status" value="1"/>
</dbReference>
<feature type="region of interest" description="Disordered" evidence="1">
    <location>
        <begin position="392"/>
        <end position="411"/>
    </location>
</feature>
<evidence type="ECO:0000259" key="2">
    <source>
        <dbReference type="PROSITE" id="PS50181"/>
    </source>
</evidence>
<proteinExistence type="predicted"/>
<evidence type="ECO:0000313" key="4">
    <source>
        <dbReference type="Proteomes" id="UP000243052"/>
    </source>
</evidence>
<sequence length="486" mass="54869">MGEFQSLDQLPLNIIFQILTYLSIQDLRNVSQTCKTLRVLCNESIAYNKYMKDPACGNQWSGGFIHHLLAMYNDEGLLCCFPSKRATSETLRYVQSCMRLGSLRLITMLGSLRPGSQSSVKRAGGYFISLDAGDDDNESYKFGGDITYFSEQEFQCYESIEDASAEPGDQEDLEANGLRRAKDTDMDMEPETCRSSSTAPPIPSLLFKTSLKKMGMTNGFYQPAYLTAFPSKLFKELRQREAVTEGNSIDGEMSSDLRQPATIKGTPSKRGTRRFKLGQNGEEDNFLGDDEHETDADEEDDRHRLTPSSRMPANFNVSPRSSNGGSDNSIFSDLKLTDSEHRAWTMGFELDPLSDSTNELDSGSSRSFLKKLQNPMRVREKAVLFDMLLNKEDKPAPPKAPASGEGTKRKLRDNYMREIDRHNSKPALTARTIAVFDNEKCLKGRYEDLWQQKEATDTDSTPTIRRKRKQLKAFVTDGNKICYERI</sequence>
<evidence type="ECO:0000313" key="3">
    <source>
        <dbReference type="EMBL" id="AMD22969.1"/>
    </source>
</evidence>
<accession>A0A0X8HWV4</accession>
<dbReference type="EMBL" id="CP014248">
    <property type="protein sequence ID" value="AMD22969.1"/>
    <property type="molecule type" value="Genomic_DNA"/>
</dbReference>
<dbReference type="AlphaFoldDB" id="A0A0X8HWV4"/>
<dbReference type="Proteomes" id="UP000243052">
    <property type="component" value="Chromosome viii"/>
</dbReference>
<dbReference type="Pfam" id="PF12937">
    <property type="entry name" value="F-box-like"/>
    <property type="match status" value="1"/>
</dbReference>
<name>A0A0X8HWV4_9SACH</name>
<feature type="region of interest" description="Disordered" evidence="1">
    <location>
        <begin position="245"/>
        <end position="328"/>
    </location>
</feature>